<comment type="cofactor">
    <cofactor evidence="1">
        <name>pyridoxal 5'-phosphate</name>
        <dbReference type="ChEBI" id="CHEBI:597326"/>
    </cofactor>
</comment>
<dbReference type="InterPro" id="IPR015424">
    <property type="entry name" value="PyrdxlP-dep_Trfase"/>
</dbReference>
<comment type="caution">
    <text evidence="4">The sequence shown here is derived from an EMBL/GenBank/DDBJ whole genome shotgun (WGS) entry which is preliminary data.</text>
</comment>
<dbReference type="PANTHER" id="PTHR21152">
    <property type="entry name" value="AMINOTRANSFERASE CLASS V"/>
    <property type="match status" value="1"/>
</dbReference>
<protein>
    <recommendedName>
        <fullName evidence="3">Aminotransferase class V domain-containing protein</fullName>
    </recommendedName>
</protein>
<dbReference type="GO" id="GO:0008453">
    <property type="term" value="F:alanine-glyoxylate transaminase activity"/>
    <property type="evidence" value="ECO:0007669"/>
    <property type="project" value="TreeGrafter"/>
</dbReference>
<dbReference type="AlphaFoldDB" id="A0A0F8Z1N3"/>
<dbReference type="SUPFAM" id="SSF53383">
    <property type="entry name" value="PLP-dependent transferases"/>
    <property type="match status" value="1"/>
</dbReference>
<sequence>MAIVHAETSTGVKQPLEEISKLTHDAGALFLVDTVTSLGGTDVRIDDWGIDAVYSGTQKCLSAPPGLSPVSFSSGPWKLWTEERPRCKAGIWI</sequence>
<evidence type="ECO:0000259" key="3">
    <source>
        <dbReference type="Pfam" id="PF00266"/>
    </source>
</evidence>
<proteinExistence type="predicted"/>
<dbReference type="GO" id="GO:0005777">
    <property type="term" value="C:peroxisome"/>
    <property type="evidence" value="ECO:0007669"/>
    <property type="project" value="TreeGrafter"/>
</dbReference>
<dbReference type="PANTHER" id="PTHR21152:SF40">
    <property type="entry name" value="ALANINE--GLYOXYLATE AMINOTRANSFERASE"/>
    <property type="match status" value="1"/>
</dbReference>
<evidence type="ECO:0000256" key="1">
    <source>
        <dbReference type="ARBA" id="ARBA00001933"/>
    </source>
</evidence>
<gene>
    <name evidence="4" type="ORF">LCGC14_2751980</name>
</gene>
<dbReference type="InterPro" id="IPR015421">
    <property type="entry name" value="PyrdxlP-dep_Trfase_major"/>
</dbReference>
<evidence type="ECO:0000256" key="2">
    <source>
        <dbReference type="ARBA" id="ARBA00022898"/>
    </source>
</evidence>
<evidence type="ECO:0000313" key="4">
    <source>
        <dbReference type="EMBL" id="KKK87563.1"/>
    </source>
</evidence>
<accession>A0A0F8Z1N3</accession>
<dbReference type="InterPro" id="IPR000192">
    <property type="entry name" value="Aminotrans_V_dom"/>
</dbReference>
<dbReference type="GO" id="GO:0004760">
    <property type="term" value="F:L-serine-pyruvate transaminase activity"/>
    <property type="evidence" value="ECO:0007669"/>
    <property type="project" value="TreeGrafter"/>
</dbReference>
<name>A0A0F8Z1N3_9ZZZZ</name>
<dbReference type="Pfam" id="PF00266">
    <property type="entry name" value="Aminotran_5"/>
    <property type="match status" value="1"/>
</dbReference>
<dbReference type="EMBL" id="LAZR01050344">
    <property type="protein sequence ID" value="KKK87563.1"/>
    <property type="molecule type" value="Genomic_DNA"/>
</dbReference>
<dbReference type="Gene3D" id="3.40.640.10">
    <property type="entry name" value="Type I PLP-dependent aspartate aminotransferase-like (Major domain)"/>
    <property type="match status" value="1"/>
</dbReference>
<reference evidence="4" key="1">
    <citation type="journal article" date="2015" name="Nature">
        <title>Complex archaea that bridge the gap between prokaryotes and eukaryotes.</title>
        <authorList>
            <person name="Spang A."/>
            <person name="Saw J.H."/>
            <person name="Jorgensen S.L."/>
            <person name="Zaremba-Niedzwiedzka K."/>
            <person name="Martijn J."/>
            <person name="Lind A.E."/>
            <person name="van Eijk R."/>
            <person name="Schleper C."/>
            <person name="Guy L."/>
            <person name="Ettema T.J."/>
        </authorList>
    </citation>
    <scope>NUCLEOTIDE SEQUENCE</scope>
</reference>
<feature type="domain" description="Aminotransferase class V" evidence="3">
    <location>
        <begin position="1"/>
        <end position="73"/>
    </location>
</feature>
<dbReference type="GO" id="GO:0019265">
    <property type="term" value="P:glycine biosynthetic process, by transamination of glyoxylate"/>
    <property type="evidence" value="ECO:0007669"/>
    <property type="project" value="TreeGrafter"/>
</dbReference>
<keyword evidence="2" id="KW-0663">Pyridoxal phosphate</keyword>
<organism evidence="4">
    <name type="scientific">marine sediment metagenome</name>
    <dbReference type="NCBI Taxonomy" id="412755"/>
    <lineage>
        <taxon>unclassified sequences</taxon>
        <taxon>metagenomes</taxon>
        <taxon>ecological metagenomes</taxon>
    </lineage>
</organism>